<organism evidence="2">
    <name type="scientific">Dichomitus squalens</name>
    <dbReference type="NCBI Taxonomy" id="114155"/>
    <lineage>
        <taxon>Eukaryota</taxon>
        <taxon>Fungi</taxon>
        <taxon>Dikarya</taxon>
        <taxon>Basidiomycota</taxon>
        <taxon>Agaricomycotina</taxon>
        <taxon>Agaricomycetes</taxon>
        <taxon>Polyporales</taxon>
        <taxon>Polyporaceae</taxon>
        <taxon>Dichomitus</taxon>
    </lineage>
</organism>
<name>A0A4Q9MIC6_9APHY</name>
<gene>
    <name evidence="2" type="ORF">BD311DRAFT_385779</name>
</gene>
<protein>
    <submittedName>
        <fullName evidence="2">Uncharacterized protein</fullName>
    </submittedName>
</protein>
<sequence>MSRRRWHTAASLRLPPSCAAAPSRAPPIISVRCIAAVPSSSRTNLLLSFLLLHLHHVQPRLLRRRRPAAVLPSPGCVSCYVPSGPRQTDVICSLTGPPPGQGGYYPQQPQPAYGQQPYGGQPYGQQPYQPQPPPQTVYVQQQDKGGGDGCMSRTTGSAGLSMSFQLVSHTPSATPGPV</sequence>
<dbReference type="AlphaFoldDB" id="A0A4Q9MIC6"/>
<accession>A0A4Q9MIC6</accession>
<feature type="region of interest" description="Disordered" evidence="1">
    <location>
        <begin position="99"/>
        <end position="157"/>
    </location>
</feature>
<reference evidence="2" key="1">
    <citation type="submission" date="2019-01" db="EMBL/GenBank/DDBJ databases">
        <title>Draft genome sequences of three monokaryotic isolates of the white-rot basidiomycete fungus Dichomitus squalens.</title>
        <authorList>
            <consortium name="DOE Joint Genome Institute"/>
            <person name="Lopez S.C."/>
            <person name="Andreopoulos B."/>
            <person name="Pangilinan J."/>
            <person name="Lipzen A."/>
            <person name="Riley R."/>
            <person name="Ahrendt S."/>
            <person name="Ng V."/>
            <person name="Barry K."/>
            <person name="Daum C."/>
            <person name="Grigoriev I.V."/>
            <person name="Hilden K.S."/>
            <person name="Makela M.R."/>
            <person name="de Vries R.P."/>
        </authorList>
    </citation>
    <scope>NUCLEOTIDE SEQUENCE [LARGE SCALE GENOMIC DNA]</scope>
    <source>
        <strain evidence="2">OM18370.1</strain>
    </source>
</reference>
<feature type="compositionally biased region" description="Low complexity" evidence="1">
    <location>
        <begin position="104"/>
        <end position="128"/>
    </location>
</feature>
<evidence type="ECO:0000256" key="1">
    <source>
        <dbReference type="SAM" id="MobiDB-lite"/>
    </source>
</evidence>
<proteinExistence type="predicted"/>
<evidence type="ECO:0000313" key="2">
    <source>
        <dbReference type="EMBL" id="TBU27254.1"/>
    </source>
</evidence>
<dbReference type="Proteomes" id="UP000292957">
    <property type="component" value="Unassembled WGS sequence"/>
</dbReference>
<dbReference type="EMBL" id="ML143434">
    <property type="protein sequence ID" value="TBU27254.1"/>
    <property type="molecule type" value="Genomic_DNA"/>
</dbReference>